<dbReference type="EMBL" id="JAKLWS010000024">
    <property type="protein sequence ID" value="MCG2590009.1"/>
    <property type="molecule type" value="Genomic_DNA"/>
</dbReference>
<sequence>MKKFLKWVTGVMVFLTFVVTTFYWFEGEKEVRILCSMFKPGQSTEHVIRTLDTGHHLDYMQENNRISVDSPKTLGSSRCTIEFSEGGEVISSRYSQSLSLNKIAAWIGVFGFLGMGIFQFLLALGYPYGKLAWGGFYEKLPVSLRIGSGIAILIYGYGIIVLLESAQIIQVMNNPELAEYSVWIFAALFALSTIGNLQSNSELEKRIMTPIGILFCYVCIVVGMAG</sequence>
<reference evidence="2" key="2">
    <citation type="submission" date="2024-05" db="EMBL/GenBank/DDBJ databases">
        <title>Rhodohalobacter halophilus gen. nov., sp. nov., a moderately halophilic member of the family Balneolaceae.</title>
        <authorList>
            <person name="Xia J."/>
        </authorList>
    </citation>
    <scope>NUCLEOTIDE SEQUENCE</scope>
    <source>
        <strain evidence="2">WB101</strain>
    </source>
</reference>
<feature type="transmembrane region" description="Helical" evidence="1">
    <location>
        <begin position="207"/>
        <end position="225"/>
    </location>
</feature>
<name>A0ABS9KGM0_9BACT</name>
<keyword evidence="1" id="KW-1133">Transmembrane helix</keyword>
<protein>
    <submittedName>
        <fullName evidence="2">Uncharacterized protein</fullName>
    </submittedName>
</protein>
<organism evidence="2 3">
    <name type="scientific">Rhodohalobacter sulfatireducens</name>
    <dbReference type="NCBI Taxonomy" id="2911366"/>
    <lineage>
        <taxon>Bacteria</taxon>
        <taxon>Pseudomonadati</taxon>
        <taxon>Balneolota</taxon>
        <taxon>Balneolia</taxon>
        <taxon>Balneolales</taxon>
        <taxon>Balneolaceae</taxon>
        <taxon>Rhodohalobacter</taxon>
    </lineage>
</organism>
<evidence type="ECO:0000313" key="2">
    <source>
        <dbReference type="EMBL" id="MCG2590009.1"/>
    </source>
</evidence>
<evidence type="ECO:0000313" key="3">
    <source>
        <dbReference type="Proteomes" id="UP001165366"/>
    </source>
</evidence>
<proteinExistence type="predicted"/>
<evidence type="ECO:0000256" key="1">
    <source>
        <dbReference type="SAM" id="Phobius"/>
    </source>
</evidence>
<keyword evidence="1" id="KW-0812">Transmembrane</keyword>
<reference evidence="2" key="1">
    <citation type="submission" date="2022-01" db="EMBL/GenBank/DDBJ databases">
        <authorList>
            <person name="Wang Y."/>
        </authorList>
    </citation>
    <scope>NUCLEOTIDE SEQUENCE</scope>
    <source>
        <strain evidence="2">WB101</strain>
    </source>
</reference>
<comment type="caution">
    <text evidence="2">The sequence shown here is derived from an EMBL/GenBank/DDBJ whole genome shotgun (WGS) entry which is preliminary data.</text>
</comment>
<keyword evidence="1" id="KW-0472">Membrane</keyword>
<feature type="transmembrane region" description="Helical" evidence="1">
    <location>
        <begin position="177"/>
        <end position="195"/>
    </location>
</feature>
<dbReference type="Proteomes" id="UP001165366">
    <property type="component" value="Unassembled WGS sequence"/>
</dbReference>
<gene>
    <name evidence="2" type="ORF">L6773_15635</name>
</gene>
<accession>A0ABS9KGM0</accession>
<feature type="transmembrane region" description="Helical" evidence="1">
    <location>
        <begin position="6"/>
        <end position="25"/>
    </location>
</feature>
<keyword evidence="3" id="KW-1185">Reference proteome</keyword>
<feature type="transmembrane region" description="Helical" evidence="1">
    <location>
        <begin position="103"/>
        <end position="126"/>
    </location>
</feature>
<dbReference type="RefSeq" id="WP_237855366.1">
    <property type="nucleotide sequence ID" value="NZ_JAKLWS010000024.1"/>
</dbReference>
<feature type="transmembrane region" description="Helical" evidence="1">
    <location>
        <begin position="146"/>
        <end position="165"/>
    </location>
</feature>